<proteinExistence type="predicted"/>
<evidence type="ECO:0000313" key="1">
    <source>
        <dbReference type="EMBL" id="HDL90334.1"/>
    </source>
</evidence>
<dbReference type="InterPro" id="IPR013785">
    <property type="entry name" value="Aldolase_TIM"/>
</dbReference>
<reference evidence="1" key="1">
    <citation type="journal article" date="2020" name="mSystems">
        <title>Genome- and Community-Level Interaction Insights into Carbon Utilization and Element Cycling Functions of Hydrothermarchaeota in Hydrothermal Sediment.</title>
        <authorList>
            <person name="Zhou Z."/>
            <person name="Liu Y."/>
            <person name="Xu W."/>
            <person name="Pan J."/>
            <person name="Luo Z.H."/>
            <person name="Li M."/>
        </authorList>
    </citation>
    <scope>NUCLEOTIDE SEQUENCE [LARGE SCALE GENOMIC DNA]</scope>
    <source>
        <strain evidence="1">HyVt-19</strain>
    </source>
</reference>
<name>A0A7C0WSJ8_9BACT</name>
<protein>
    <submittedName>
        <fullName evidence="1">Histone-lysine N-methyltransferase</fullName>
    </submittedName>
</protein>
<gene>
    <name evidence="1" type="ORF">ENG14_05465</name>
</gene>
<feature type="non-terminal residue" evidence="1">
    <location>
        <position position="123"/>
    </location>
</feature>
<dbReference type="AlphaFoldDB" id="A0A7C0WSJ8"/>
<dbReference type="EMBL" id="DQZW01000256">
    <property type="protein sequence ID" value="HDL90334.1"/>
    <property type="molecule type" value="Genomic_DNA"/>
</dbReference>
<organism evidence="1">
    <name type="scientific">Thermodesulforhabdus norvegica</name>
    <dbReference type="NCBI Taxonomy" id="39841"/>
    <lineage>
        <taxon>Bacteria</taxon>
        <taxon>Pseudomonadati</taxon>
        <taxon>Thermodesulfobacteriota</taxon>
        <taxon>Syntrophobacteria</taxon>
        <taxon>Syntrophobacterales</taxon>
        <taxon>Thermodesulforhabdaceae</taxon>
        <taxon>Thermodesulforhabdus</taxon>
    </lineage>
</organism>
<dbReference type="Gene3D" id="3.20.20.70">
    <property type="entry name" value="Aldolase class I"/>
    <property type="match status" value="1"/>
</dbReference>
<dbReference type="Proteomes" id="UP000886355">
    <property type="component" value="Unassembled WGS sequence"/>
</dbReference>
<accession>A0A7C0WSJ8</accession>
<sequence>MARWNPEKRLLEHEHSKFWRYTLVDVPEPNLMRGIFPYDEIPKIDFDHKFLPLDPARDMCITDTTFRDGQQARPPYTVEQIEKIFDFLHRLSGPNGVIRQAEFFLYTKKDREALERCLSKGYK</sequence>
<comment type="caution">
    <text evidence="1">The sequence shown here is derived from an EMBL/GenBank/DDBJ whole genome shotgun (WGS) entry which is preliminary data.</text>
</comment>